<dbReference type="InterPro" id="IPR056546">
    <property type="entry name" value="MreB_MamK-like"/>
</dbReference>
<evidence type="ECO:0000256" key="1">
    <source>
        <dbReference type="ARBA" id="ARBA00022490"/>
    </source>
</evidence>
<comment type="subcellular location">
    <subcellularLocation>
        <location evidence="6">Cytoplasm</location>
    </subcellularLocation>
    <text evidence="6">Membrane-associated.</text>
</comment>
<dbReference type="GO" id="GO:0000902">
    <property type="term" value="P:cell morphogenesis"/>
    <property type="evidence" value="ECO:0007669"/>
    <property type="project" value="InterPro"/>
</dbReference>
<dbReference type="InterPro" id="IPR043129">
    <property type="entry name" value="ATPase_NBD"/>
</dbReference>
<dbReference type="EMBL" id="LILB01000008">
    <property type="protein sequence ID" value="KOO47962.1"/>
    <property type="molecule type" value="Genomic_DNA"/>
</dbReference>
<sequence>MFSTTAIGIDLGTANTLVYTKNKGILLNEPSVIAVNTTTNEVIAIGTEAKNMIGKTPANIQAIRPLRDGVIADFDMTTEMIKVIMQKVGKIIGGSIRKPSVIVCTPSGATSVERLAIKDAVKQCGAKEVFLIEEPVAAAIGADLPVSEPIASVIVDIGGGTTEVGIISFGGVVTSNTMKLGGDRMNDEIIHFARKEYSVLIGERTAENIKKEIGYALIQHDKEFMEVRGRDIVTGLPKTITINSEEIQSCLKESLLSILEVIRRTLESCPPELSGDIVDRGVVLTGGGSLLKGMPEWLSDELLVPVILAPSPLESVAIGTGRSLDTMNLLQKLNS</sequence>
<dbReference type="InterPro" id="IPR004753">
    <property type="entry name" value="MreB"/>
</dbReference>
<dbReference type="PATRIC" id="fig|263475.3.peg.2916"/>
<dbReference type="HAMAP" id="MF_02207">
    <property type="entry name" value="MreB"/>
    <property type="match status" value="1"/>
</dbReference>
<evidence type="ECO:0000313" key="7">
    <source>
        <dbReference type="EMBL" id="KOO47962.1"/>
    </source>
</evidence>
<dbReference type="STRING" id="263475.AMD00_20365"/>
<keyword evidence="8" id="KW-1185">Reference proteome</keyword>
<dbReference type="NCBIfam" id="NF010539">
    <property type="entry name" value="PRK13927.1"/>
    <property type="match status" value="1"/>
</dbReference>
<accession>A0A0M0LAT6</accession>
<dbReference type="NCBIfam" id="NF010540">
    <property type="entry name" value="PRK13929.1"/>
    <property type="match status" value="1"/>
</dbReference>
<feature type="binding site" evidence="6">
    <location>
        <begin position="207"/>
        <end position="210"/>
    </location>
    <ligand>
        <name>ATP</name>
        <dbReference type="ChEBI" id="CHEBI:30616"/>
    </ligand>
</feature>
<dbReference type="AlphaFoldDB" id="A0A0M0LAT6"/>
<dbReference type="NCBIfam" id="TIGR00904">
    <property type="entry name" value="mreB"/>
    <property type="match status" value="1"/>
</dbReference>
<dbReference type="Gene3D" id="3.30.420.40">
    <property type="match status" value="2"/>
</dbReference>
<keyword evidence="4 6" id="KW-0133">Cell shape</keyword>
<gene>
    <name evidence="6" type="primary">mreB</name>
    <name evidence="7" type="ORF">AMD00_20365</name>
</gene>
<dbReference type="GO" id="GO:0008360">
    <property type="term" value="P:regulation of cell shape"/>
    <property type="evidence" value="ECO:0007669"/>
    <property type="project" value="UniProtKB-UniRule"/>
</dbReference>
<dbReference type="GeneID" id="301138455"/>
<dbReference type="OrthoDB" id="9768127at2"/>
<organism evidence="7 8">
    <name type="scientific">Viridibacillus arvi</name>
    <dbReference type="NCBI Taxonomy" id="263475"/>
    <lineage>
        <taxon>Bacteria</taxon>
        <taxon>Bacillati</taxon>
        <taxon>Bacillota</taxon>
        <taxon>Bacilli</taxon>
        <taxon>Bacillales</taxon>
        <taxon>Caryophanaceae</taxon>
        <taxon>Viridibacillus</taxon>
    </lineage>
</organism>
<keyword evidence="3 6" id="KW-0067">ATP-binding</keyword>
<dbReference type="GO" id="GO:0005524">
    <property type="term" value="F:ATP binding"/>
    <property type="evidence" value="ECO:0007669"/>
    <property type="project" value="UniProtKB-KW"/>
</dbReference>
<comment type="similarity">
    <text evidence="5 6">Belongs to the FtsA/MreB family.</text>
</comment>
<comment type="caution">
    <text evidence="7">The sequence shown here is derived from an EMBL/GenBank/DDBJ whole genome shotgun (WGS) entry which is preliminary data.</text>
</comment>
<dbReference type="PANTHER" id="PTHR42749:SF1">
    <property type="entry name" value="CELL SHAPE-DETERMINING PROTEIN MREB"/>
    <property type="match status" value="1"/>
</dbReference>
<dbReference type="PANTHER" id="PTHR42749">
    <property type="entry name" value="CELL SHAPE-DETERMINING PROTEIN MREB"/>
    <property type="match status" value="1"/>
</dbReference>
<keyword evidence="2 6" id="KW-0547">Nucleotide-binding</keyword>
<evidence type="ECO:0000256" key="5">
    <source>
        <dbReference type="ARBA" id="ARBA00023458"/>
    </source>
</evidence>
<dbReference type="Proteomes" id="UP000036867">
    <property type="component" value="Unassembled WGS sequence"/>
</dbReference>
<dbReference type="SUPFAM" id="SSF53067">
    <property type="entry name" value="Actin-like ATPase domain"/>
    <property type="match status" value="2"/>
</dbReference>
<comment type="subunit">
    <text evidence="6">Forms polymers.</text>
</comment>
<evidence type="ECO:0000256" key="3">
    <source>
        <dbReference type="ARBA" id="ARBA00022840"/>
    </source>
</evidence>
<dbReference type="Pfam" id="PF06723">
    <property type="entry name" value="MreB_Mbl"/>
    <property type="match status" value="1"/>
</dbReference>
<protein>
    <recommendedName>
        <fullName evidence="6">Cell shape-determining protein MreB</fullName>
    </recommendedName>
</protein>
<evidence type="ECO:0000256" key="4">
    <source>
        <dbReference type="ARBA" id="ARBA00022960"/>
    </source>
</evidence>
<reference evidence="8" key="1">
    <citation type="submission" date="2015-08" db="EMBL/GenBank/DDBJ databases">
        <title>Fjat-10028 dsm 16317.</title>
        <authorList>
            <person name="Liu B."/>
            <person name="Wang J."/>
            <person name="Zhu Y."/>
            <person name="Liu G."/>
            <person name="Chen Q."/>
            <person name="Chen Z."/>
            <person name="Lan J."/>
            <person name="Che J."/>
            <person name="Ge C."/>
            <person name="Shi H."/>
            <person name="Pan Z."/>
            <person name="Liu X."/>
        </authorList>
    </citation>
    <scope>NUCLEOTIDE SEQUENCE [LARGE SCALE GENOMIC DNA]</scope>
    <source>
        <strain evidence="8">DSM 16317</strain>
    </source>
</reference>
<dbReference type="GO" id="GO:0005737">
    <property type="term" value="C:cytoplasm"/>
    <property type="evidence" value="ECO:0007669"/>
    <property type="project" value="UniProtKB-SubCell"/>
</dbReference>
<feature type="binding site" evidence="6">
    <location>
        <begin position="159"/>
        <end position="161"/>
    </location>
    <ligand>
        <name>ATP</name>
        <dbReference type="ChEBI" id="CHEBI:30616"/>
    </ligand>
</feature>
<feature type="binding site" evidence="6">
    <location>
        <begin position="287"/>
        <end position="290"/>
    </location>
    <ligand>
        <name>ATP</name>
        <dbReference type="ChEBI" id="CHEBI:30616"/>
    </ligand>
</feature>
<dbReference type="RefSeq" id="WP_053418833.1">
    <property type="nucleotide sequence ID" value="NZ_LILB01000008.1"/>
</dbReference>
<evidence type="ECO:0000256" key="6">
    <source>
        <dbReference type="HAMAP-Rule" id="MF_02207"/>
    </source>
</evidence>
<name>A0A0M0LAT6_9BACL</name>
<comment type="function">
    <text evidence="6">Forms membrane-associated dynamic filaments that are essential for cell shape determination. Acts by regulating cell wall synthesis and cell elongation, and thus cell shape. A feedback loop between cell geometry and MreB localization may maintain elongated cell shape by targeting cell wall growth to regions of negative cell wall curvature.</text>
</comment>
<proteinExistence type="inferred from homology"/>
<dbReference type="PRINTS" id="PR01652">
    <property type="entry name" value="SHAPEPROTEIN"/>
</dbReference>
<evidence type="ECO:0000256" key="2">
    <source>
        <dbReference type="ARBA" id="ARBA00022741"/>
    </source>
</evidence>
<evidence type="ECO:0000313" key="8">
    <source>
        <dbReference type="Proteomes" id="UP000036867"/>
    </source>
</evidence>
<dbReference type="CDD" id="cd10225">
    <property type="entry name" value="ASKHA_NBD_MreB-like"/>
    <property type="match status" value="1"/>
</dbReference>
<feature type="binding site" evidence="6">
    <location>
        <begin position="13"/>
        <end position="15"/>
    </location>
    <ligand>
        <name>ATP</name>
        <dbReference type="ChEBI" id="CHEBI:30616"/>
    </ligand>
</feature>
<keyword evidence="1 6" id="KW-0963">Cytoplasm</keyword>